<gene>
    <name evidence="1" type="ORF">METZ01_LOCUS339805</name>
</gene>
<reference evidence="1" key="1">
    <citation type="submission" date="2018-05" db="EMBL/GenBank/DDBJ databases">
        <authorList>
            <person name="Lanie J.A."/>
            <person name="Ng W.-L."/>
            <person name="Kazmierczak K.M."/>
            <person name="Andrzejewski T.M."/>
            <person name="Davidsen T.M."/>
            <person name="Wayne K.J."/>
            <person name="Tettelin H."/>
            <person name="Glass J.I."/>
            <person name="Rusch D."/>
            <person name="Podicherti R."/>
            <person name="Tsui H.-C.T."/>
            <person name="Winkler M.E."/>
        </authorList>
    </citation>
    <scope>NUCLEOTIDE SEQUENCE</scope>
</reference>
<dbReference type="SUPFAM" id="SSF109604">
    <property type="entry name" value="HD-domain/PDEase-like"/>
    <property type="match status" value="1"/>
</dbReference>
<name>A0A382QRI4_9ZZZZ</name>
<sequence length="68" mass="7465">MVQSELISKIKSYDPDLDIKLIEKAYDFALSAHKSQLRHSGDPYISHPLAVAGILLNLKLDTATIVTG</sequence>
<dbReference type="Pfam" id="PF13328">
    <property type="entry name" value="HD_4"/>
    <property type="match status" value="1"/>
</dbReference>
<accession>A0A382QRI4</accession>
<evidence type="ECO:0000313" key="1">
    <source>
        <dbReference type="EMBL" id="SVC86951.1"/>
    </source>
</evidence>
<dbReference type="Gene3D" id="1.10.3210.10">
    <property type="entry name" value="Hypothetical protein af1432"/>
    <property type="match status" value="1"/>
</dbReference>
<dbReference type="GO" id="GO:0005886">
    <property type="term" value="C:plasma membrane"/>
    <property type="evidence" value="ECO:0007669"/>
    <property type="project" value="TreeGrafter"/>
</dbReference>
<dbReference type="PANTHER" id="PTHR21262:SF31">
    <property type="entry name" value="GTP PYROPHOSPHOKINASE"/>
    <property type="match status" value="1"/>
</dbReference>
<organism evidence="1">
    <name type="scientific">marine metagenome</name>
    <dbReference type="NCBI Taxonomy" id="408172"/>
    <lineage>
        <taxon>unclassified sequences</taxon>
        <taxon>metagenomes</taxon>
        <taxon>ecological metagenomes</taxon>
    </lineage>
</organism>
<protein>
    <recommendedName>
        <fullName evidence="2">HD domain-containing protein</fullName>
    </recommendedName>
</protein>
<feature type="non-terminal residue" evidence="1">
    <location>
        <position position="68"/>
    </location>
</feature>
<proteinExistence type="predicted"/>
<dbReference type="AlphaFoldDB" id="A0A382QRI4"/>
<dbReference type="PANTHER" id="PTHR21262">
    <property type="entry name" value="GUANOSINE-3',5'-BIS DIPHOSPHATE 3'-PYROPHOSPHOHYDROLASE"/>
    <property type="match status" value="1"/>
</dbReference>
<evidence type="ECO:0008006" key="2">
    <source>
        <dbReference type="Google" id="ProtNLM"/>
    </source>
</evidence>
<dbReference type="EMBL" id="UINC01115715">
    <property type="protein sequence ID" value="SVC86951.1"/>
    <property type="molecule type" value="Genomic_DNA"/>
</dbReference>